<dbReference type="Gene3D" id="3.90.550.10">
    <property type="entry name" value="Spore Coat Polysaccharide Biosynthesis Protein SpsA, Chain A"/>
    <property type="match status" value="1"/>
</dbReference>
<organism evidence="4 5">
    <name type="scientific">Lactobacillus equicursoris</name>
    <dbReference type="NCBI Taxonomy" id="420645"/>
    <lineage>
        <taxon>Bacteria</taxon>
        <taxon>Bacillati</taxon>
        <taxon>Bacillota</taxon>
        <taxon>Bacilli</taxon>
        <taxon>Lactobacillales</taxon>
        <taxon>Lactobacillaceae</taxon>
        <taxon>Lactobacillus</taxon>
    </lineage>
</organism>
<sequence length="282" mass="32655">MSEKSEPKLTVIMTVYNQEKYLARALDHLLLQKNRAFKLVIIDDGSSDQTREIAASYEQDFADFRLISKKNEGVAAARNLGLDLVDTPYFIFHDGDDWVDENYTDFFIKGFENHPDDDLIACGYYVDQPQKPSVPIAKPAKGELSRLQATLKVLGTKHSPLKGYTWNKCYKTQLVRRLKVRFNNDLDLMEDQVFNIDYLMKTQGCYYDSVPLYHYWQRADSAVHTLSWDHFCSIVAANVLMYTSIFKHLWQKASAKKADYASRKYEGEEAYVGERIKNDHQS</sequence>
<dbReference type="Pfam" id="PF00535">
    <property type="entry name" value="Glycos_transf_2"/>
    <property type="match status" value="1"/>
</dbReference>
<name>A0A844FP88_9LACO</name>
<dbReference type="GO" id="GO:0016757">
    <property type="term" value="F:glycosyltransferase activity"/>
    <property type="evidence" value="ECO:0007669"/>
    <property type="project" value="UniProtKB-KW"/>
</dbReference>
<accession>A0A844FP88</accession>
<keyword evidence="2 4" id="KW-0808">Transferase</keyword>
<gene>
    <name evidence="4" type="ORF">FYJ61_08260</name>
</gene>
<dbReference type="CDD" id="cd00761">
    <property type="entry name" value="Glyco_tranf_GTA_type"/>
    <property type="match status" value="1"/>
</dbReference>
<dbReference type="PANTHER" id="PTHR22916">
    <property type="entry name" value="GLYCOSYLTRANSFERASE"/>
    <property type="match status" value="1"/>
</dbReference>
<evidence type="ECO:0000256" key="2">
    <source>
        <dbReference type="ARBA" id="ARBA00022679"/>
    </source>
</evidence>
<protein>
    <submittedName>
        <fullName evidence="4">Glycosyltransferase family 2 protein</fullName>
    </submittedName>
</protein>
<comment type="caution">
    <text evidence="4">The sequence shown here is derived from an EMBL/GenBank/DDBJ whole genome shotgun (WGS) entry which is preliminary data.</text>
</comment>
<evidence type="ECO:0000313" key="4">
    <source>
        <dbReference type="EMBL" id="MST80431.1"/>
    </source>
</evidence>
<feature type="domain" description="Glycosyltransferase 2-like" evidence="3">
    <location>
        <begin position="10"/>
        <end position="135"/>
    </location>
</feature>
<dbReference type="SUPFAM" id="SSF53448">
    <property type="entry name" value="Nucleotide-diphospho-sugar transferases"/>
    <property type="match status" value="1"/>
</dbReference>
<evidence type="ECO:0000259" key="3">
    <source>
        <dbReference type="Pfam" id="PF00535"/>
    </source>
</evidence>
<dbReference type="PANTHER" id="PTHR22916:SF51">
    <property type="entry name" value="GLYCOSYLTRANSFERASE EPSH-RELATED"/>
    <property type="match status" value="1"/>
</dbReference>
<evidence type="ECO:0000256" key="1">
    <source>
        <dbReference type="ARBA" id="ARBA00022676"/>
    </source>
</evidence>
<dbReference type="Proteomes" id="UP000452141">
    <property type="component" value="Unassembled WGS sequence"/>
</dbReference>
<evidence type="ECO:0000313" key="5">
    <source>
        <dbReference type="Proteomes" id="UP000452141"/>
    </source>
</evidence>
<reference evidence="4 5" key="1">
    <citation type="submission" date="2019-08" db="EMBL/GenBank/DDBJ databases">
        <title>In-depth cultivation of the pig gut microbiome towards novel bacterial diversity and tailored functional studies.</title>
        <authorList>
            <person name="Wylensek D."/>
            <person name="Hitch T.C.A."/>
            <person name="Clavel T."/>
        </authorList>
    </citation>
    <scope>NUCLEOTIDE SEQUENCE [LARGE SCALE GENOMIC DNA]</scope>
    <source>
        <strain evidence="4 5">WCA-470BD-2E</strain>
    </source>
</reference>
<dbReference type="InterPro" id="IPR001173">
    <property type="entry name" value="Glyco_trans_2-like"/>
</dbReference>
<proteinExistence type="predicted"/>
<dbReference type="EMBL" id="VUMW01000029">
    <property type="protein sequence ID" value="MST80431.1"/>
    <property type="molecule type" value="Genomic_DNA"/>
</dbReference>
<keyword evidence="1" id="KW-0328">Glycosyltransferase</keyword>
<dbReference type="InterPro" id="IPR029044">
    <property type="entry name" value="Nucleotide-diphossugar_trans"/>
</dbReference>
<dbReference type="AlphaFoldDB" id="A0A844FP88"/>